<evidence type="ECO:0000259" key="3">
    <source>
        <dbReference type="PROSITE" id="PS50943"/>
    </source>
</evidence>
<dbReference type="PANTHER" id="PTHR46797">
    <property type="entry name" value="HTH-TYPE TRANSCRIPTIONAL REGULATOR"/>
    <property type="match status" value="1"/>
</dbReference>
<dbReference type="EMBL" id="BAAAYK010000038">
    <property type="protein sequence ID" value="GAA3364151.1"/>
    <property type="molecule type" value="Genomic_DNA"/>
</dbReference>
<feature type="region of interest" description="Disordered" evidence="2">
    <location>
        <begin position="1"/>
        <end position="22"/>
    </location>
</feature>
<protein>
    <submittedName>
        <fullName evidence="4">XRE family transcriptional regulator</fullName>
    </submittedName>
</protein>
<dbReference type="Gene3D" id="2.60.120.10">
    <property type="entry name" value="Jelly Rolls"/>
    <property type="match status" value="1"/>
</dbReference>
<evidence type="ECO:0000256" key="1">
    <source>
        <dbReference type="ARBA" id="ARBA00023125"/>
    </source>
</evidence>
<dbReference type="Proteomes" id="UP001500483">
    <property type="component" value="Unassembled WGS sequence"/>
</dbReference>
<reference evidence="5" key="1">
    <citation type="journal article" date="2019" name="Int. J. Syst. Evol. Microbiol.">
        <title>The Global Catalogue of Microorganisms (GCM) 10K type strain sequencing project: providing services to taxonomists for standard genome sequencing and annotation.</title>
        <authorList>
            <consortium name="The Broad Institute Genomics Platform"/>
            <consortium name="The Broad Institute Genome Sequencing Center for Infectious Disease"/>
            <person name="Wu L."/>
            <person name="Ma J."/>
        </authorList>
    </citation>
    <scope>NUCLEOTIDE SEQUENCE [LARGE SCALE GENOMIC DNA]</scope>
    <source>
        <strain evidence="5">JCM 9687</strain>
    </source>
</reference>
<evidence type="ECO:0000313" key="5">
    <source>
        <dbReference type="Proteomes" id="UP001500483"/>
    </source>
</evidence>
<dbReference type="RefSeq" id="WP_344930772.1">
    <property type="nucleotide sequence ID" value="NZ_BAAAYK010000038.1"/>
</dbReference>
<dbReference type="InterPro" id="IPR001387">
    <property type="entry name" value="Cro/C1-type_HTH"/>
</dbReference>
<gene>
    <name evidence="4" type="ORF">GCM10020366_58880</name>
</gene>
<dbReference type="InterPro" id="IPR011051">
    <property type="entry name" value="RmlC_Cupin_sf"/>
</dbReference>
<comment type="caution">
    <text evidence="4">The sequence shown here is derived from an EMBL/GenBank/DDBJ whole genome shotgun (WGS) entry which is preliminary data.</text>
</comment>
<dbReference type="Gene3D" id="1.10.260.40">
    <property type="entry name" value="lambda repressor-like DNA-binding domains"/>
    <property type="match status" value="1"/>
</dbReference>
<organism evidence="4 5">
    <name type="scientific">Saccharopolyspora gregorii</name>
    <dbReference type="NCBI Taxonomy" id="33914"/>
    <lineage>
        <taxon>Bacteria</taxon>
        <taxon>Bacillati</taxon>
        <taxon>Actinomycetota</taxon>
        <taxon>Actinomycetes</taxon>
        <taxon>Pseudonocardiales</taxon>
        <taxon>Pseudonocardiaceae</taxon>
        <taxon>Saccharopolyspora</taxon>
    </lineage>
</organism>
<sequence length="205" mass="21251">MADPSAERQSAPGDGADGRGLAGIGERIRRLRAERGLPGTGLAEAARLTAERLAAVEDEAATPTLPELTALAGALDVALPELFTDAVPGPAAVVMRGDEVPTVESGDLAVQVLTPRSVLPGMYAARYRLDPTSVGVRPVQHEGHDWLYVLSGELRVEFEQDSVTLRAGDSASFGATVAHRLVVPGGEPAEFLAVGATLLTTDPPA</sequence>
<evidence type="ECO:0000313" key="4">
    <source>
        <dbReference type="EMBL" id="GAA3364151.1"/>
    </source>
</evidence>
<dbReference type="Pfam" id="PF07883">
    <property type="entry name" value="Cupin_2"/>
    <property type="match status" value="1"/>
</dbReference>
<dbReference type="InterPro" id="IPR050807">
    <property type="entry name" value="TransReg_Diox_bact_type"/>
</dbReference>
<dbReference type="CDD" id="cd00093">
    <property type="entry name" value="HTH_XRE"/>
    <property type="match status" value="1"/>
</dbReference>
<dbReference type="SUPFAM" id="SSF47413">
    <property type="entry name" value="lambda repressor-like DNA-binding domains"/>
    <property type="match status" value="1"/>
</dbReference>
<accession>A0ABP6RZH2</accession>
<dbReference type="PROSITE" id="PS50943">
    <property type="entry name" value="HTH_CROC1"/>
    <property type="match status" value="1"/>
</dbReference>
<proteinExistence type="predicted"/>
<dbReference type="SUPFAM" id="SSF51182">
    <property type="entry name" value="RmlC-like cupins"/>
    <property type="match status" value="1"/>
</dbReference>
<keyword evidence="5" id="KW-1185">Reference proteome</keyword>
<name>A0ABP6RZH2_9PSEU</name>
<evidence type="ECO:0000256" key="2">
    <source>
        <dbReference type="SAM" id="MobiDB-lite"/>
    </source>
</evidence>
<feature type="domain" description="HTH cro/C1-type" evidence="3">
    <location>
        <begin position="28"/>
        <end position="82"/>
    </location>
</feature>
<keyword evidence="1" id="KW-0238">DNA-binding</keyword>
<dbReference type="SMART" id="SM00530">
    <property type="entry name" value="HTH_XRE"/>
    <property type="match status" value="1"/>
</dbReference>
<dbReference type="InterPro" id="IPR013096">
    <property type="entry name" value="Cupin_2"/>
</dbReference>
<dbReference type="InterPro" id="IPR010982">
    <property type="entry name" value="Lambda_DNA-bd_dom_sf"/>
</dbReference>
<dbReference type="InterPro" id="IPR014710">
    <property type="entry name" value="RmlC-like_jellyroll"/>
</dbReference>
<dbReference type="PANTHER" id="PTHR46797:SF1">
    <property type="entry name" value="METHYLPHOSPHONATE SYNTHASE"/>
    <property type="match status" value="1"/>
</dbReference>
<dbReference type="CDD" id="cd02209">
    <property type="entry name" value="cupin_XRE_C"/>
    <property type="match status" value="1"/>
</dbReference>